<feature type="transmembrane region" description="Helical" evidence="5">
    <location>
        <begin position="46"/>
        <end position="66"/>
    </location>
</feature>
<proteinExistence type="predicted"/>
<feature type="transmembrane region" description="Helical" evidence="5">
    <location>
        <begin position="15"/>
        <end position="39"/>
    </location>
</feature>
<protein>
    <submittedName>
        <fullName evidence="6">Uncharacterized protein</fullName>
    </submittedName>
</protein>
<evidence type="ECO:0000256" key="4">
    <source>
        <dbReference type="ARBA" id="ARBA00023136"/>
    </source>
</evidence>
<dbReference type="Proteomes" id="UP001295684">
    <property type="component" value="Unassembled WGS sequence"/>
</dbReference>
<dbReference type="AlphaFoldDB" id="A0AAD2DA94"/>
<dbReference type="GO" id="GO:0016020">
    <property type="term" value="C:membrane"/>
    <property type="evidence" value="ECO:0007669"/>
    <property type="project" value="UniProtKB-SubCell"/>
</dbReference>
<organism evidence="6 7">
    <name type="scientific">Euplotes crassus</name>
    <dbReference type="NCBI Taxonomy" id="5936"/>
    <lineage>
        <taxon>Eukaryota</taxon>
        <taxon>Sar</taxon>
        <taxon>Alveolata</taxon>
        <taxon>Ciliophora</taxon>
        <taxon>Intramacronucleata</taxon>
        <taxon>Spirotrichea</taxon>
        <taxon>Hypotrichia</taxon>
        <taxon>Euplotida</taxon>
        <taxon>Euplotidae</taxon>
        <taxon>Moneuplotes</taxon>
    </lineage>
</organism>
<evidence type="ECO:0000313" key="6">
    <source>
        <dbReference type="EMBL" id="CAI2385268.1"/>
    </source>
</evidence>
<evidence type="ECO:0000256" key="1">
    <source>
        <dbReference type="ARBA" id="ARBA00004141"/>
    </source>
</evidence>
<evidence type="ECO:0000313" key="7">
    <source>
        <dbReference type="Proteomes" id="UP001295684"/>
    </source>
</evidence>
<dbReference type="Pfam" id="PF15795">
    <property type="entry name" value="Spec3"/>
    <property type="match status" value="1"/>
</dbReference>
<evidence type="ECO:0000256" key="5">
    <source>
        <dbReference type="SAM" id="Phobius"/>
    </source>
</evidence>
<keyword evidence="2 5" id="KW-0812">Transmembrane</keyword>
<keyword evidence="7" id="KW-1185">Reference proteome</keyword>
<reference evidence="6" key="1">
    <citation type="submission" date="2023-07" db="EMBL/GenBank/DDBJ databases">
        <authorList>
            <consortium name="AG Swart"/>
            <person name="Singh M."/>
            <person name="Singh A."/>
            <person name="Seah K."/>
            <person name="Emmerich C."/>
        </authorList>
    </citation>
    <scope>NUCLEOTIDE SEQUENCE</scope>
    <source>
        <strain evidence="6">DP1</strain>
    </source>
</reference>
<keyword evidence="3 5" id="KW-1133">Transmembrane helix</keyword>
<comment type="caution">
    <text evidence="6">The sequence shown here is derived from an EMBL/GenBank/DDBJ whole genome shotgun (WGS) entry which is preliminary data.</text>
</comment>
<comment type="subcellular location">
    <subcellularLocation>
        <location evidence="1">Membrane</location>
        <topology evidence="1">Multi-pass membrane protein</topology>
    </subcellularLocation>
</comment>
<sequence length="90" mass="10176">MCFGCIESVVHVPGIWGYVILILNIILPGVGTIITSFMARTGFAKFQFVCGVFQLLLAITLIGWLWSVWWGCLIISKNDEEDDDRLERIL</sequence>
<accession>A0AAD2DA94</accession>
<evidence type="ECO:0000256" key="3">
    <source>
        <dbReference type="ARBA" id="ARBA00022989"/>
    </source>
</evidence>
<name>A0AAD2DA94_EUPCR</name>
<keyword evidence="4 5" id="KW-0472">Membrane</keyword>
<evidence type="ECO:0000256" key="2">
    <source>
        <dbReference type="ARBA" id="ARBA00022692"/>
    </source>
</evidence>
<gene>
    <name evidence="6" type="ORF">ECRASSUSDP1_LOCUS26821</name>
</gene>
<dbReference type="InterPro" id="IPR026673">
    <property type="entry name" value="SPEC3/Stum"/>
</dbReference>
<dbReference type="EMBL" id="CAMPGE010027653">
    <property type="protein sequence ID" value="CAI2385268.1"/>
    <property type="molecule type" value="Genomic_DNA"/>
</dbReference>